<gene>
    <name evidence="3" type="ORF">P170DRAFT_396820</name>
</gene>
<evidence type="ECO:0000313" key="3">
    <source>
        <dbReference type="EMBL" id="PLB53872.1"/>
    </source>
</evidence>
<name>A0A2I2GLX6_9EURO</name>
<dbReference type="RefSeq" id="XP_024709174.1">
    <property type="nucleotide sequence ID" value="XM_024846138.1"/>
</dbReference>
<dbReference type="OrthoDB" id="5386595at2759"/>
<evidence type="ECO:0000313" key="4">
    <source>
        <dbReference type="Proteomes" id="UP000234275"/>
    </source>
</evidence>
<dbReference type="AlphaFoldDB" id="A0A2I2GLX6"/>
<dbReference type="VEuPathDB" id="FungiDB:P170DRAFT_396820"/>
<dbReference type="GeneID" id="36553837"/>
<reference evidence="3 4" key="1">
    <citation type="submission" date="2016-12" db="EMBL/GenBank/DDBJ databases">
        <title>The genomes of Aspergillus section Nigri reveals drivers in fungal speciation.</title>
        <authorList>
            <consortium name="DOE Joint Genome Institute"/>
            <person name="Vesth T.C."/>
            <person name="Nybo J."/>
            <person name="Theobald S."/>
            <person name="Brandl J."/>
            <person name="Frisvad J.C."/>
            <person name="Nielsen K.F."/>
            <person name="Lyhne E.K."/>
            <person name="Kogle M.E."/>
            <person name="Kuo A."/>
            <person name="Riley R."/>
            <person name="Clum A."/>
            <person name="Nolan M."/>
            <person name="Lipzen A."/>
            <person name="Salamov A."/>
            <person name="Henrissat B."/>
            <person name="Wiebenga A."/>
            <person name="De Vries R.P."/>
            <person name="Grigoriev I.V."/>
            <person name="Mortensen U.H."/>
            <person name="Andersen M.R."/>
            <person name="Baker S.E."/>
        </authorList>
    </citation>
    <scope>NUCLEOTIDE SEQUENCE [LARGE SCALE GENOMIC DNA]</scope>
    <source>
        <strain evidence="3 4">IBT 23096</strain>
    </source>
</reference>
<dbReference type="InterPro" id="IPR003615">
    <property type="entry name" value="HNH_nuc"/>
</dbReference>
<dbReference type="STRING" id="1392250.A0A2I2GLX6"/>
<dbReference type="Proteomes" id="UP000234275">
    <property type="component" value="Unassembled WGS sequence"/>
</dbReference>
<organism evidence="3 4">
    <name type="scientific">Aspergillus steynii IBT 23096</name>
    <dbReference type="NCBI Taxonomy" id="1392250"/>
    <lineage>
        <taxon>Eukaryota</taxon>
        <taxon>Fungi</taxon>
        <taxon>Dikarya</taxon>
        <taxon>Ascomycota</taxon>
        <taxon>Pezizomycotina</taxon>
        <taxon>Eurotiomycetes</taxon>
        <taxon>Eurotiomycetidae</taxon>
        <taxon>Eurotiales</taxon>
        <taxon>Aspergillaceae</taxon>
        <taxon>Aspergillus</taxon>
        <taxon>Aspergillus subgen. Circumdati</taxon>
    </lineage>
</organism>
<protein>
    <recommendedName>
        <fullName evidence="2">HNH nuclease domain-containing protein</fullName>
    </recommendedName>
</protein>
<sequence>MSDSESMPPLYVPKKRKAEELADLRNEKRQLELEAKDAQKKLKPRGSFDAEFWTTATEVESLHLRKTRVVSDISISEFQGKTSDWERTDVARNLFEQIRAQEYRVRKFKAQSEQLSQNSRTRRFCASFMKLFTTSTLGLGAKERAGAGKRDSSEQSCFRAELMLQYKSMHDTQDFAWCPILGEYVEVESVTASHLFSYKHGQATMDAIFGKTSPPELFSAKNGLIMCSKIEKVFDSGAIVIVPDIPERPLRSALQEWIQKETRDYKTKIIDPAGLKMEKDIIAIGGLKWKDLDGRKLQFKGDFRPAARYLYFHYCLQILRRAWRAGPGQHAAFTLQEELGKPVWATPGRYIPRNMLLAFVEELGHRYYDSIIIGATRRRGRPGILMDAAAAQIANKEEDKEDVSDTDSGSED</sequence>
<dbReference type="EMBL" id="MSFO01000001">
    <property type="protein sequence ID" value="PLB53872.1"/>
    <property type="molecule type" value="Genomic_DNA"/>
</dbReference>
<accession>A0A2I2GLX6</accession>
<dbReference type="Pfam" id="PF13391">
    <property type="entry name" value="HNH_2"/>
    <property type="match status" value="1"/>
</dbReference>
<evidence type="ECO:0000259" key="2">
    <source>
        <dbReference type="Pfam" id="PF13391"/>
    </source>
</evidence>
<keyword evidence="4" id="KW-1185">Reference proteome</keyword>
<proteinExistence type="predicted"/>
<comment type="caution">
    <text evidence="3">The sequence shown here is derived from an EMBL/GenBank/DDBJ whole genome shotgun (WGS) entry which is preliminary data.</text>
</comment>
<feature type="domain" description="HNH nuclease" evidence="2">
    <location>
        <begin position="178"/>
        <end position="242"/>
    </location>
</feature>
<evidence type="ECO:0000256" key="1">
    <source>
        <dbReference type="SAM" id="Coils"/>
    </source>
</evidence>
<keyword evidence="1" id="KW-0175">Coiled coil</keyword>
<feature type="coiled-coil region" evidence="1">
    <location>
        <begin position="14"/>
        <end position="41"/>
    </location>
</feature>